<accession>A0A0G4GV13</accession>
<sequence>MSIKTSIATLSFTLTAWLADAKPLLSRQQKHLDPQTPTIVAPTQNHTDTAHLAPAVDSASPSPSYLNFDTVGQCEGFGSEQHIEEFCRFFENKGNVWADRTECRFDVGFYTFENHTPYAMKFASHNIPQGYLWVYDNGYPKQVNKHESHDTLAGWFQEIPPAKDGKPGKYCMLGTAYWRIVKKSRAGAKADITFTSSETGEDVTLQVYSPWDTPLKGYSRIVVEPQEESAFVAEPGSLEMAEHPKPSYGGHFHSPGYGTWPTSPALQLK</sequence>
<dbReference type="VEuPathDB" id="CryptoDB:Cvel_23494"/>
<keyword evidence="1" id="KW-0732">Signal</keyword>
<proteinExistence type="predicted"/>
<feature type="signal peptide" evidence="1">
    <location>
        <begin position="1"/>
        <end position="21"/>
    </location>
</feature>
<reference evidence="2" key="1">
    <citation type="submission" date="2014-11" db="EMBL/GenBank/DDBJ databases">
        <authorList>
            <person name="Otto D Thomas"/>
            <person name="Naeem Raeece"/>
        </authorList>
    </citation>
    <scope>NUCLEOTIDE SEQUENCE</scope>
</reference>
<feature type="chain" id="PRO_5005190538" evidence="1">
    <location>
        <begin position="22"/>
        <end position="269"/>
    </location>
</feature>
<evidence type="ECO:0000256" key="1">
    <source>
        <dbReference type="SAM" id="SignalP"/>
    </source>
</evidence>
<dbReference type="AlphaFoldDB" id="A0A0G4GV13"/>
<protein>
    <submittedName>
        <fullName evidence="2">Uncharacterized protein</fullName>
    </submittedName>
</protein>
<organism evidence="2">
    <name type="scientific">Chromera velia CCMP2878</name>
    <dbReference type="NCBI Taxonomy" id="1169474"/>
    <lineage>
        <taxon>Eukaryota</taxon>
        <taxon>Sar</taxon>
        <taxon>Alveolata</taxon>
        <taxon>Colpodellida</taxon>
        <taxon>Chromeraceae</taxon>
        <taxon>Chromera</taxon>
    </lineage>
</organism>
<dbReference type="EMBL" id="CDMZ01001576">
    <property type="protein sequence ID" value="CEM34646.1"/>
    <property type="molecule type" value="Genomic_DNA"/>
</dbReference>
<name>A0A0G4GV13_9ALVE</name>
<evidence type="ECO:0000313" key="2">
    <source>
        <dbReference type="EMBL" id="CEM34646.1"/>
    </source>
</evidence>
<gene>
    <name evidence="2" type="ORF">Cvel_23494</name>
</gene>